<feature type="domain" description="2Fe-2S ferredoxin-type" evidence="7">
    <location>
        <begin position="2"/>
        <end position="104"/>
    </location>
</feature>
<dbReference type="GO" id="GO:0046872">
    <property type="term" value="F:metal ion binding"/>
    <property type="evidence" value="ECO:0007669"/>
    <property type="project" value="UniProtKB-KW"/>
</dbReference>
<comment type="similarity">
    <text evidence="1">Belongs to the adrenodoxin/putidaredoxin family.</text>
</comment>
<keyword evidence="9" id="KW-1185">Reference proteome</keyword>
<dbReference type="EMBL" id="FOZX01000010">
    <property type="protein sequence ID" value="SFT00102.1"/>
    <property type="molecule type" value="Genomic_DNA"/>
</dbReference>
<dbReference type="InterPro" id="IPR036010">
    <property type="entry name" value="2Fe-2S_ferredoxin-like_sf"/>
</dbReference>
<accession>A0A1I6UFA7</accession>
<evidence type="ECO:0000313" key="8">
    <source>
        <dbReference type="EMBL" id="SFT00102.1"/>
    </source>
</evidence>
<dbReference type="InterPro" id="IPR001055">
    <property type="entry name" value="Adrenodoxin-like"/>
</dbReference>
<evidence type="ECO:0000256" key="5">
    <source>
        <dbReference type="ARBA" id="ARBA00023014"/>
    </source>
</evidence>
<evidence type="ECO:0000256" key="3">
    <source>
        <dbReference type="ARBA" id="ARBA00022723"/>
    </source>
</evidence>
<keyword evidence="3" id="KW-0479">Metal-binding</keyword>
<proteinExistence type="inferred from homology"/>
<name>A0A1I6UFA7_9PSEU</name>
<dbReference type="CDD" id="cd00207">
    <property type="entry name" value="fer2"/>
    <property type="match status" value="1"/>
</dbReference>
<dbReference type="GO" id="GO:0051537">
    <property type="term" value="F:2 iron, 2 sulfur cluster binding"/>
    <property type="evidence" value="ECO:0007669"/>
    <property type="project" value="UniProtKB-KW"/>
</dbReference>
<dbReference type="PANTHER" id="PTHR23426">
    <property type="entry name" value="FERREDOXIN/ADRENODOXIN"/>
    <property type="match status" value="1"/>
</dbReference>
<comment type="cofactor">
    <cofactor evidence="6">
        <name>[2Fe-2S] cluster</name>
        <dbReference type="ChEBI" id="CHEBI:190135"/>
    </cofactor>
</comment>
<dbReference type="RefSeq" id="WP_093422347.1">
    <property type="nucleotide sequence ID" value="NZ_FOZX01000010.1"/>
</dbReference>
<keyword evidence="5" id="KW-0411">Iron-sulfur</keyword>
<keyword evidence="4" id="KW-0408">Iron</keyword>
<dbReference type="PANTHER" id="PTHR23426:SF65">
    <property type="entry name" value="FERREDOXIN-2, MITOCHONDRIAL"/>
    <property type="match status" value="1"/>
</dbReference>
<dbReference type="Gene3D" id="3.10.20.30">
    <property type="match status" value="1"/>
</dbReference>
<dbReference type="Proteomes" id="UP000198852">
    <property type="component" value="Unassembled WGS sequence"/>
</dbReference>
<dbReference type="PROSITE" id="PS51085">
    <property type="entry name" value="2FE2S_FER_2"/>
    <property type="match status" value="1"/>
</dbReference>
<sequence>MPKVFYTLPDGTERVVEAAAGDSVMQTAVRNGVTGIVAQCGGELSCATCHVFVDADELAAFPAPSEDEEDMLDGTAVDREDTSRLSCQLVLADRDLHVVIADEQL</sequence>
<evidence type="ECO:0000259" key="7">
    <source>
        <dbReference type="PROSITE" id="PS51085"/>
    </source>
</evidence>
<dbReference type="PRINTS" id="PR00355">
    <property type="entry name" value="ADRENODOXIN"/>
</dbReference>
<organism evidence="8 9">
    <name type="scientific">Saccharopolyspora flava</name>
    <dbReference type="NCBI Taxonomy" id="95161"/>
    <lineage>
        <taxon>Bacteria</taxon>
        <taxon>Bacillati</taxon>
        <taxon>Actinomycetota</taxon>
        <taxon>Actinomycetes</taxon>
        <taxon>Pseudonocardiales</taxon>
        <taxon>Pseudonocardiaceae</taxon>
        <taxon>Saccharopolyspora</taxon>
    </lineage>
</organism>
<dbReference type="OrthoDB" id="9799640at2"/>
<evidence type="ECO:0000256" key="4">
    <source>
        <dbReference type="ARBA" id="ARBA00023004"/>
    </source>
</evidence>
<dbReference type="AlphaFoldDB" id="A0A1I6UFA7"/>
<dbReference type="Pfam" id="PF00111">
    <property type="entry name" value="Fer2"/>
    <property type="match status" value="1"/>
</dbReference>
<protein>
    <submittedName>
        <fullName evidence="8">Ferredoxin, 2Fe-2S</fullName>
    </submittedName>
</protein>
<dbReference type="STRING" id="95161.SAMN05660874_04874"/>
<evidence type="ECO:0000256" key="1">
    <source>
        <dbReference type="ARBA" id="ARBA00010914"/>
    </source>
</evidence>
<evidence type="ECO:0000256" key="2">
    <source>
        <dbReference type="ARBA" id="ARBA00022714"/>
    </source>
</evidence>
<dbReference type="SUPFAM" id="SSF54292">
    <property type="entry name" value="2Fe-2S ferredoxin-like"/>
    <property type="match status" value="1"/>
</dbReference>
<dbReference type="GO" id="GO:0005829">
    <property type="term" value="C:cytosol"/>
    <property type="evidence" value="ECO:0007669"/>
    <property type="project" value="TreeGrafter"/>
</dbReference>
<evidence type="ECO:0000256" key="6">
    <source>
        <dbReference type="ARBA" id="ARBA00034078"/>
    </source>
</evidence>
<evidence type="ECO:0000313" key="9">
    <source>
        <dbReference type="Proteomes" id="UP000198852"/>
    </source>
</evidence>
<reference evidence="9" key="1">
    <citation type="submission" date="2016-10" db="EMBL/GenBank/DDBJ databases">
        <authorList>
            <person name="Varghese N."/>
            <person name="Submissions S."/>
        </authorList>
    </citation>
    <scope>NUCLEOTIDE SEQUENCE [LARGE SCALE GENOMIC DNA]</scope>
    <source>
        <strain evidence="9">DSM 44771</strain>
    </source>
</reference>
<dbReference type="InterPro" id="IPR001041">
    <property type="entry name" value="2Fe-2S_ferredoxin-type"/>
</dbReference>
<gene>
    <name evidence="8" type="ORF">SAMN05660874_04874</name>
</gene>
<keyword evidence="2" id="KW-0001">2Fe-2S</keyword>
<dbReference type="GO" id="GO:0140647">
    <property type="term" value="P:P450-containing electron transport chain"/>
    <property type="evidence" value="ECO:0007669"/>
    <property type="project" value="InterPro"/>
</dbReference>
<dbReference type="GO" id="GO:0009055">
    <property type="term" value="F:electron transfer activity"/>
    <property type="evidence" value="ECO:0007669"/>
    <property type="project" value="TreeGrafter"/>
</dbReference>
<dbReference type="InterPro" id="IPR012675">
    <property type="entry name" value="Beta-grasp_dom_sf"/>
</dbReference>